<dbReference type="VEuPathDB" id="VectorBase:AAEL007013"/>
<dbReference type="PANTHER" id="PTHR15241">
    <property type="entry name" value="TRANSFORMER-2-RELATED"/>
    <property type="match status" value="1"/>
</dbReference>
<dbReference type="InterPro" id="IPR035979">
    <property type="entry name" value="RBD_domain_sf"/>
</dbReference>
<dbReference type="OrthoDB" id="7763777at2759"/>
<dbReference type="PROSITE" id="PS50102">
    <property type="entry name" value="RRM"/>
    <property type="match status" value="1"/>
</dbReference>
<evidence type="ECO:0000313" key="5">
    <source>
        <dbReference type="EnsemblMetazoa" id="AAEL022577-PA"/>
    </source>
</evidence>
<reference evidence="4 6" key="1">
    <citation type="submission" date="2017-06" db="EMBL/GenBank/DDBJ databases">
        <title>Aedes aegypti genome working group (AGWG) sequencing and assembly.</title>
        <authorList>
            <consortium name="Aedes aegypti Genome Working Group (AGWG)"/>
            <person name="Matthews B.J."/>
        </authorList>
    </citation>
    <scope>NUCLEOTIDE SEQUENCE [LARGE SCALE GENOMIC DNA]</scope>
    <source>
        <strain evidence="4 6">LVP_AGWG</strain>
    </source>
</reference>
<evidence type="ECO:0000313" key="4">
    <source>
        <dbReference type="EnsemblMetazoa" id="AAEL007013-PA"/>
    </source>
</evidence>
<dbReference type="Pfam" id="PF00076">
    <property type="entry name" value="RRM_1"/>
    <property type="match status" value="1"/>
</dbReference>
<dbReference type="GO" id="GO:0003723">
    <property type="term" value="F:RNA binding"/>
    <property type="evidence" value="ECO:0007669"/>
    <property type="project" value="UniProtKB-UniRule"/>
</dbReference>
<reference evidence="5" key="2">
    <citation type="submission" date="2021-02" db="UniProtKB">
        <authorList>
            <consortium name="EnsemblMetazoa"/>
        </authorList>
    </citation>
    <scope>IDENTIFICATION</scope>
    <source>
        <strain evidence="5">LVP_AGWG</strain>
    </source>
</reference>
<dbReference type="VEuPathDB" id="VectorBase:AAEL022577"/>
<dbReference type="SUPFAM" id="SSF54928">
    <property type="entry name" value="RNA-binding domain, RBD"/>
    <property type="match status" value="1"/>
</dbReference>
<evidence type="ECO:0000256" key="1">
    <source>
        <dbReference type="ARBA" id="ARBA00022884"/>
    </source>
</evidence>
<dbReference type="InterPro" id="IPR000504">
    <property type="entry name" value="RRM_dom"/>
</dbReference>
<gene>
    <name evidence="5" type="primary">110681023</name>
    <name evidence="4" type="synonym">5568670</name>
</gene>
<protein>
    <submittedName>
        <fullName evidence="5">RNA-binding protein precursor, putative</fullName>
    </submittedName>
</protein>
<dbReference type="Gene3D" id="3.30.70.330">
    <property type="match status" value="1"/>
</dbReference>
<dbReference type="PANTHER" id="PTHR15241:SF390">
    <property type="entry name" value="POLYADENYLATE-BINDING PROTEIN"/>
    <property type="match status" value="1"/>
</dbReference>
<keyword evidence="1 2" id="KW-0694">RNA-binding</keyword>
<feature type="domain" description="RRM" evidence="3">
    <location>
        <begin position="66"/>
        <end position="144"/>
    </location>
</feature>
<evidence type="ECO:0000256" key="2">
    <source>
        <dbReference type="PROSITE-ProRule" id="PRU00176"/>
    </source>
</evidence>
<evidence type="ECO:0000259" key="3">
    <source>
        <dbReference type="PROSITE" id="PS50102"/>
    </source>
</evidence>
<name>A0A1S4FF78_AEDAE</name>
<proteinExistence type="predicted"/>
<evidence type="ECO:0000313" key="6">
    <source>
        <dbReference type="Proteomes" id="UP000008820"/>
    </source>
</evidence>
<dbReference type="EnsemblMetazoa" id="AAEL022577-RA">
    <property type="protein sequence ID" value="AAEL022577-PA"/>
    <property type="gene ID" value="AAEL022577"/>
</dbReference>
<organism evidence="5 6">
    <name type="scientific">Aedes aegypti</name>
    <name type="common">Yellowfever mosquito</name>
    <name type="synonym">Culex aegypti</name>
    <dbReference type="NCBI Taxonomy" id="7159"/>
    <lineage>
        <taxon>Eukaryota</taxon>
        <taxon>Metazoa</taxon>
        <taxon>Ecdysozoa</taxon>
        <taxon>Arthropoda</taxon>
        <taxon>Hexapoda</taxon>
        <taxon>Insecta</taxon>
        <taxon>Pterygota</taxon>
        <taxon>Neoptera</taxon>
        <taxon>Endopterygota</taxon>
        <taxon>Diptera</taxon>
        <taxon>Nematocera</taxon>
        <taxon>Culicoidea</taxon>
        <taxon>Culicidae</taxon>
        <taxon>Culicinae</taxon>
        <taxon>Aedini</taxon>
        <taxon>Aedes</taxon>
        <taxon>Stegomyia</taxon>
    </lineage>
</organism>
<dbReference type="AlphaFoldDB" id="A0A1S4FF78"/>
<dbReference type="SMART" id="SM00360">
    <property type="entry name" value="RRM"/>
    <property type="match status" value="1"/>
</dbReference>
<accession>A0A1S4FF78</accession>
<dbReference type="InterPro" id="IPR012677">
    <property type="entry name" value="Nucleotide-bd_a/b_plait_sf"/>
</dbReference>
<dbReference type="EnsemblMetazoa" id="AAEL007013-RA">
    <property type="protein sequence ID" value="AAEL007013-PA"/>
    <property type="gene ID" value="AAEL007013"/>
</dbReference>
<sequence length="175" mass="19346">MGTWNPFNGYFRVSVWLSSVTVNKNSEIWFTISDLHLISIFFPTSSASAIADKMSHPPPAKKTESANLFVKNLVATIDDNRLRELFSPFGTVTSAKIARNDAGESKKHGFVCYGADSEAALKAIFYMNGRLIAGKPIYVNVAQKREERSKLLAAQFSKSKDVSKTTETGDDEVML</sequence>
<dbReference type="InParanoid" id="A0A1S4FF78"/>
<keyword evidence="6" id="KW-1185">Reference proteome</keyword>
<dbReference type="Proteomes" id="UP000008820">
    <property type="component" value="Chromosome 3"/>
</dbReference>